<name>G7J0T6_MEDTR</name>
<reference evidence="2" key="3">
    <citation type="submission" date="2015-04" db="UniProtKB">
        <authorList>
            <consortium name="EnsemblPlants"/>
        </authorList>
    </citation>
    <scope>IDENTIFICATION</scope>
    <source>
        <strain evidence="2">cv. Jemalong A17</strain>
    </source>
</reference>
<dbReference type="Proteomes" id="UP000002051">
    <property type="component" value="Chromosome 3"/>
</dbReference>
<evidence type="ECO:0000313" key="3">
    <source>
        <dbReference type="Proteomes" id="UP000002051"/>
    </source>
</evidence>
<reference evidence="1 3" key="1">
    <citation type="journal article" date="2011" name="Nature">
        <title>The Medicago genome provides insight into the evolution of rhizobial symbioses.</title>
        <authorList>
            <person name="Young N.D."/>
            <person name="Debelle F."/>
            <person name="Oldroyd G.E."/>
            <person name="Geurts R."/>
            <person name="Cannon S.B."/>
            <person name="Udvardi M.K."/>
            <person name="Benedito V.A."/>
            <person name="Mayer K.F."/>
            <person name="Gouzy J."/>
            <person name="Schoof H."/>
            <person name="Van de Peer Y."/>
            <person name="Proost S."/>
            <person name="Cook D.R."/>
            <person name="Meyers B.C."/>
            <person name="Spannagl M."/>
            <person name="Cheung F."/>
            <person name="De Mita S."/>
            <person name="Krishnakumar V."/>
            <person name="Gundlach H."/>
            <person name="Zhou S."/>
            <person name="Mudge J."/>
            <person name="Bharti A.K."/>
            <person name="Murray J.D."/>
            <person name="Naoumkina M.A."/>
            <person name="Rosen B."/>
            <person name="Silverstein K.A."/>
            <person name="Tang H."/>
            <person name="Rombauts S."/>
            <person name="Zhao P.X."/>
            <person name="Zhou P."/>
            <person name="Barbe V."/>
            <person name="Bardou P."/>
            <person name="Bechner M."/>
            <person name="Bellec A."/>
            <person name="Berger A."/>
            <person name="Berges H."/>
            <person name="Bidwell S."/>
            <person name="Bisseling T."/>
            <person name="Choisne N."/>
            <person name="Couloux A."/>
            <person name="Denny R."/>
            <person name="Deshpande S."/>
            <person name="Dai X."/>
            <person name="Doyle J.J."/>
            <person name="Dudez A.M."/>
            <person name="Farmer A.D."/>
            <person name="Fouteau S."/>
            <person name="Franken C."/>
            <person name="Gibelin C."/>
            <person name="Gish J."/>
            <person name="Goldstein S."/>
            <person name="Gonzalez A.J."/>
            <person name="Green P.J."/>
            <person name="Hallab A."/>
            <person name="Hartog M."/>
            <person name="Hua A."/>
            <person name="Humphray S.J."/>
            <person name="Jeong D.H."/>
            <person name="Jing Y."/>
            <person name="Jocker A."/>
            <person name="Kenton S.M."/>
            <person name="Kim D.J."/>
            <person name="Klee K."/>
            <person name="Lai H."/>
            <person name="Lang C."/>
            <person name="Lin S."/>
            <person name="Macmil S.L."/>
            <person name="Magdelenat G."/>
            <person name="Matthews L."/>
            <person name="McCorrison J."/>
            <person name="Monaghan E.L."/>
            <person name="Mun J.H."/>
            <person name="Najar F.Z."/>
            <person name="Nicholson C."/>
            <person name="Noirot C."/>
            <person name="O'Bleness M."/>
            <person name="Paule C.R."/>
            <person name="Poulain J."/>
            <person name="Prion F."/>
            <person name="Qin B."/>
            <person name="Qu C."/>
            <person name="Retzel E.F."/>
            <person name="Riddle C."/>
            <person name="Sallet E."/>
            <person name="Samain S."/>
            <person name="Samson N."/>
            <person name="Sanders I."/>
            <person name="Saurat O."/>
            <person name="Scarpelli C."/>
            <person name="Schiex T."/>
            <person name="Segurens B."/>
            <person name="Severin A.J."/>
            <person name="Sherrier D.J."/>
            <person name="Shi R."/>
            <person name="Sims S."/>
            <person name="Singer S.R."/>
            <person name="Sinharoy S."/>
            <person name="Sterck L."/>
            <person name="Viollet A."/>
            <person name="Wang B.B."/>
            <person name="Wang K."/>
            <person name="Wang M."/>
            <person name="Wang X."/>
            <person name="Warfsmann J."/>
            <person name="Weissenbach J."/>
            <person name="White D.D."/>
            <person name="White J.D."/>
            <person name="Wiley G.B."/>
            <person name="Wincker P."/>
            <person name="Xing Y."/>
            <person name="Yang L."/>
            <person name="Yao Z."/>
            <person name="Ying F."/>
            <person name="Zhai J."/>
            <person name="Zhou L."/>
            <person name="Zuber A."/>
            <person name="Denarie J."/>
            <person name="Dixon R.A."/>
            <person name="May G.D."/>
            <person name="Schwartz D.C."/>
            <person name="Rogers J."/>
            <person name="Quetier F."/>
            <person name="Town C.D."/>
            <person name="Roe B.A."/>
        </authorList>
    </citation>
    <scope>NUCLEOTIDE SEQUENCE [LARGE SCALE GENOMIC DNA]</scope>
    <source>
        <strain evidence="1">A17</strain>
        <strain evidence="2 3">cv. Jemalong A17</strain>
    </source>
</reference>
<dbReference type="AlphaFoldDB" id="G7J0T6"/>
<protein>
    <submittedName>
        <fullName evidence="1">Structural constituent of ribosome protein, putative</fullName>
    </submittedName>
</protein>
<dbReference type="EnsemblPlants" id="AES69656">
    <property type="protein sequence ID" value="AES69656"/>
    <property type="gene ID" value="MTR_3g032810"/>
</dbReference>
<dbReference type="EMBL" id="CM001219">
    <property type="protein sequence ID" value="AES69656.1"/>
    <property type="molecule type" value="Genomic_DNA"/>
</dbReference>
<organism evidence="1 3">
    <name type="scientific">Medicago truncatula</name>
    <name type="common">Barrel medic</name>
    <name type="synonym">Medicago tribuloides</name>
    <dbReference type="NCBI Taxonomy" id="3880"/>
    <lineage>
        <taxon>Eukaryota</taxon>
        <taxon>Viridiplantae</taxon>
        <taxon>Streptophyta</taxon>
        <taxon>Embryophyta</taxon>
        <taxon>Tracheophyta</taxon>
        <taxon>Spermatophyta</taxon>
        <taxon>Magnoliopsida</taxon>
        <taxon>eudicotyledons</taxon>
        <taxon>Gunneridae</taxon>
        <taxon>Pentapetalae</taxon>
        <taxon>rosids</taxon>
        <taxon>fabids</taxon>
        <taxon>Fabales</taxon>
        <taxon>Fabaceae</taxon>
        <taxon>Papilionoideae</taxon>
        <taxon>50 kb inversion clade</taxon>
        <taxon>NPAAA clade</taxon>
        <taxon>Hologalegina</taxon>
        <taxon>IRL clade</taxon>
        <taxon>Trifolieae</taxon>
        <taxon>Medicago</taxon>
    </lineage>
</organism>
<sequence>MILLVKIFERSKTAVIATGLDLLGYSVCIFLSYRHHCISYIICTSKIRVY</sequence>
<dbReference type="PaxDb" id="3880-AES69656"/>
<evidence type="ECO:0000313" key="2">
    <source>
        <dbReference type="EnsemblPlants" id="AES69656"/>
    </source>
</evidence>
<keyword evidence="3" id="KW-1185">Reference proteome</keyword>
<dbReference type="HOGENOM" id="CLU_3127332_0_0_1"/>
<reference evidence="1 3" key="2">
    <citation type="journal article" date="2014" name="BMC Genomics">
        <title>An improved genome release (version Mt4.0) for the model legume Medicago truncatula.</title>
        <authorList>
            <person name="Tang H."/>
            <person name="Krishnakumar V."/>
            <person name="Bidwell S."/>
            <person name="Rosen B."/>
            <person name="Chan A."/>
            <person name="Zhou S."/>
            <person name="Gentzbittel L."/>
            <person name="Childs K.L."/>
            <person name="Yandell M."/>
            <person name="Gundlach H."/>
            <person name="Mayer K.F."/>
            <person name="Schwartz D.C."/>
            <person name="Town C.D."/>
        </authorList>
    </citation>
    <scope>GENOME REANNOTATION</scope>
    <source>
        <strain evidence="2 3">cv. Jemalong A17</strain>
    </source>
</reference>
<accession>G7J0T6</accession>
<evidence type="ECO:0000313" key="1">
    <source>
        <dbReference type="EMBL" id="AES69656.1"/>
    </source>
</evidence>
<proteinExistence type="predicted"/>
<gene>
    <name evidence="1" type="ordered locus">MTR_3g032810</name>
</gene>